<protein>
    <recommendedName>
        <fullName evidence="7">Phosphatidate cytidylyltransferase, mitochondrial</fullName>
        <ecNumber evidence="6">2.7.7.41</ecNumber>
    </recommendedName>
    <alternativeName>
        <fullName evidence="18">CDP-diacylglycerol synthase</fullName>
    </alternativeName>
</protein>
<dbReference type="AlphaFoldDB" id="A0A196SIQ4"/>
<comment type="pathway">
    <text evidence="3">Phospholipid metabolism; CDP-diacylglycerol biosynthesis; CDP-diacylglycerol from sn-glycerol 3-phosphate: step 3/3.</text>
</comment>
<reference evidence="19 20" key="1">
    <citation type="submission" date="2016-05" db="EMBL/GenBank/DDBJ databases">
        <title>Nuclear genome of Blastocystis sp. subtype 1 NandII.</title>
        <authorList>
            <person name="Gentekaki E."/>
            <person name="Curtis B."/>
            <person name="Stairs C."/>
            <person name="Eme L."/>
            <person name="Herman E."/>
            <person name="Klimes V."/>
            <person name="Arias M.C."/>
            <person name="Elias M."/>
            <person name="Hilliou F."/>
            <person name="Klute M."/>
            <person name="Malik S.-B."/>
            <person name="Pightling A."/>
            <person name="Rachubinski R."/>
            <person name="Salas D."/>
            <person name="Schlacht A."/>
            <person name="Suga H."/>
            <person name="Archibald J."/>
            <person name="Ball S.G."/>
            <person name="Clark G."/>
            <person name="Dacks J."/>
            <person name="Van Der Giezen M."/>
            <person name="Tsaousis A."/>
            <person name="Roger A."/>
        </authorList>
    </citation>
    <scope>NUCLEOTIDE SEQUENCE [LARGE SCALE GENOMIC DNA]</scope>
    <source>
        <strain evidence="20">ATCC 50177 / NandII</strain>
    </source>
</reference>
<name>A0A196SIQ4_BLAHN</name>
<keyword evidence="20" id="KW-1185">Reference proteome</keyword>
<evidence type="ECO:0000313" key="19">
    <source>
        <dbReference type="EMBL" id="OAO16191.1"/>
    </source>
</evidence>
<dbReference type="InterPro" id="IPR015222">
    <property type="entry name" value="Tam41"/>
</dbReference>
<evidence type="ECO:0000313" key="20">
    <source>
        <dbReference type="Proteomes" id="UP000078348"/>
    </source>
</evidence>
<keyword evidence="11" id="KW-0999">Mitochondrion inner membrane</keyword>
<dbReference type="OrthoDB" id="341477at2759"/>
<accession>A0A196SIQ4</accession>
<dbReference type="GO" id="GO:0005743">
    <property type="term" value="C:mitochondrial inner membrane"/>
    <property type="evidence" value="ECO:0007669"/>
    <property type="project" value="UniProtKB-SubCell"/>
</dbReference>
<dbReference type="GO" id="GO:0016024">
    <property type="term" value="P:CDP-diacylglycerol biosynthetic process"/>
    <property type="evidence" value="ECO:0007669"/>
    <property type="project" value="UniProtKB-UniPathway"/>
</dbReference>
<keyword evidence="17" id="KW-1208">Phospholipid metabolism</keyword>
<keyword evidence="9" id="KW-0808">Transferase</keyword>
<comment type="caution">
    <text evidence="19">The sequence shown here is derived from an EMBL/GenBank/DDBJ whole genome shotgun (WGS) entry which is preliminary data.</text>
</comment>
<evidence type="ECO:0000256" key="15">
    <source>
        <dbReference type="ARBA" id="ARBA00023136"/>
    </source>
</evidence>
<dbReference type="STRING" id="478820.A0A196SIQ4"/>
<evidence type="ECO:0000256" key="10">
    <source>
        <dbReference type="ARBA" id="ARBA00022695"/>
    </source>
</evidence>
<dbReference type="PANTHER" id="PTHR13619:SF0">
    <property type="entry name" value="PHOSPHATIDATE CYTIDYLYLTRANSFERASE, MITOCHONDRIAL"/>
    <property type="match status" value="1"/>
</dbReference>
<dbReference type="UniPathway" id="UPA00557">
    <property type="reaction ID" value="UER00614"/>
</dbReference>
<evidence type="ECO:0000256" key="9">
    <source>
        <dbReference type="ARBA" id="ARBA00022679"/>
    </source>
</evidence>
<dbReference type="EC" id="2.7.7.41" evidence="6"/>
<comment type="similarity">
    <text evidence="5">Belongs to the TAM41 family.</text>
</comment>
<evidence type="ECO:0000256" key="11">
    <source>
        <dbReference type="ARBA" id="ARBA00022792"/>
    </source>
</evidence>
<comment type="cofactor">
    <cofactor evidence="1">
        <name>Mg(2+)</name>
        <dbReference type="ChEBI" id="CHEBI:18420"/>
    </cofactor>
</comment>
<dbReference type="EMBL" id="LXWW01000096">
    <property type="protein sequence ID" value="OAO16191.1"/>
    <property type="molecule type" value="Genomic_DNA"/>
</dbReference>
<evidence type="ECO:0000256" key="2">
    <source>
        <dbReference type="ARBA" id="ARBA00004443"/>
    </source>
</evidence>
<dbReference type="Proteomes" id="UP000078348">
    <property type="component" value="Unassembled WGS sequence"/>
</dbReference>
<keyword evidence="16" id="KW-0594">Phospholipid biosynthesis</keyword>
<keyword evidence="13" id="KW-0443">Lipid metabolism</keyword>
<comment type="pathway">
    <text evidence="4">Lipid metabolism.</text>
</comment>
<sequence>MEFDPYLSKLPDYAFAITYGSGVFRQVGYSAKDHKNAMLDVIIGVDDPVSWHRTNIQLNPQHYSFIRRCNAKCVSKIEDWGYGHVYYNRCVMGPQGKERVIKYGVISMDQLKRDLREWDSLYVAGRLQKPVRVLRADASTIEDMNLNLKNAVNAVLPLLPAQFSDRQLFLAITGLSYNGDIRTWFAENPHKVENIVNGNYDNFKSLYKSVIASCPLIHPVDLEKGDLSMRNLAAITAALPASLHPFVRSYLGYPSKEVNVSSIRQDVLCNMYYNRLTSLYDQNKLNENVLQAKSAIAKGIEDGIRHAVFRSSVDQALRGNVSFGVLNSLQYVTKKVKKFLK</sequence>
<dbReference type="GO" id="GO:0032049">
    <property type="term" value="P:cardiolipin biosynthetic process"/>
    <property type="evidence" value="ECO:0007669"/>
    <property type="project" value="InterPro"/>
</dbReference>
<comment type="subcellular location">
    <subcellularLocation>
        <location evidence="2">Mitochondrion inner membrane</location>
        <topology evidence="2">Peripheral membrane protein</topology>
        <orientation evidence="2">Matrix side</orientation>
    </subcellularLocation>
</comment>
<dbReference type="GO" id="GO:0004605">
    <property type="term" value="F:phosphatidate cytidylyltransferase activity"/>
    <property type="evidence" value="ECO:0007669"/>
    <property type="project" value="UniProtKB-EC"/>
</dbReference>
<gene>
    <name evidence="19" type="ORF">AV274_2134</name>
</gene>
<proteinExistence type="inferred from homology"/>
<evidence type="ECO:0000256" key="7">
    <source>
        <dbReference type="ARBA" id="ARBA00018337"/>
    </source>
</evidence>
<evidence type="ECO:0000256" key="3">
    <source>
        <dbReference type="ARBA" id="ARBA00005119"/>
    </source>
</evidence>
<dbReference type="PIRSF" id="PIRSF028840">
    <property type="entry name" value="Mmp37"/>
    <property type="match status" value="1"/>
</dbReference>
<evidence type="ECO:0000256" key="8">
    <source>
        <dbReference type="ARBA" id="ARBA00022516"/>
    </source>
</evidence>
<dbReference type="Pfam" id="PF09139">
    <property type="entry name" value="Tam41_Mmp37"/>
    <property type="match status" value="1"/>
</dbReference>
<organism evidence="19 20">
    <name type="scientific">Blastocystis sp. subtype 1 (strain ATCC 50177 / NandII)</name>
    <dbReference type="NCBI Taxonomy" id="478820"/>
    <lineage>
        <taxon>Eukaryota</taxon>
        <taxon>Sar</taxon>
        <taxon>Stramenopiles</taxon>
        <taxon>Bigyra</taxon>
        <taxon>Opalozoa</taxon>
        <taxon>Opalinata</taxon>
        <taxon>Blastocystidae</taxon>
        <taxon>Blastocystis</taxon>
    </lineage>
</organism>
<evidence type="ECO:0000256" key="14">
    <source>
        <dbReference type="ARBA" id="ARBA00023128"/>
    </source>
</evidence>
<evidence type="ECO:0000256" key="13">
    <source>
        <dbReference type="ARBA" id="ARBA00023098"/>
    </source>
</evidence>
<evidence type="ECO:0000256" key="12">
    <source>
        <dbReference type="ARBA" id="ARBA00022842"/>
    </source>
</evidence>
<evidence type="ECO:0000256" key="6">
    <source>
        <dbReference type="ARBA" id="ARBA00012487"/>
    </source>
</evidence>
<evidence type="ECO:0000256" key="4">
    <source>
        <dbReference type="ARBA" id="ARBA00005189"/>
    </source>
</evidence>
<evidence type="ECO:0000256" key="17">
    <source>
        <dbReference type="ARBA" id="ARBA00023264"/>
    </source>
</evidence>
<keyword evidence="14" id="KW-0496">Mitochondrion</keyword>
<dbReference type="PANTHER" id="PTHR13619">
    <property type="entry name" value="PHOSPHATIDATE CYTIDYLYLTRANSFERASE, MITOCHONDRIAL"/>
    <property type="match status" value="1"/>
</dbReference>
<evidence type="ECO:0000256" key="18">
    <source>
        <dbReference type="ARBA" id="ARBA00029893"/>
    </source>
</evidence>
<evidence type="ECO:0000256" key="1">
    <source>
        <dbReference type="ARBA" id="ARBA00001946"/>
    </source>
</evidence>
<keyword evidence="10" id="KW-0548">Nucleotidyltransferase</keyword>
<keyword evidence="12" id="KW-0460">Magnesium</keyword>
<evidence type="ECO:0000256" key="16">
    <source>
        <dbReference type="ARBA" id="ARBA00023209"/>
    </source>
</evidence>
<keyword evidence="8" id="KW-0444">Lipid biosynthesis</keyword>
<evidence type="ECO:0000256" key="5">
    <source>
        <dbReference type="ARBA" id="ARBA00005458"/>
    </source>
</evidence>
<keyword evidence="15" id="KW-0472">Membrane</keyword>